<feature type="compositionally biased region" description="Low complexity" evidence="14">
    <location>
        <begin position="177"/>
        <end position="195"/>
    </location>
</feature>
<dbReference type="GO" id="GO:0016301">
    <property type="term" value="F:kinase activity"/>
    <property type="evidence" value="ECO:0007669"/>
    <property type="project" value="UniProtKB-KW"/>
</dbReference>
<dbReference type="GO" id="GO:0017124">
    <property type="term" value="F:SH3 domain binding"/>
    <property type="evidence" value="ECO:0007669"/>
    <property type="project" value="UniProtKB-KW"/>
</dbReference>
<feature type="coiled-coil region" evidence="13">
    <location>
        <begin position="601"/>
        <end position="646"/>
    </location>
</feature>
<evidence type="ECO:0000256" key="10">
    <source>
        <dbReference type="ARBA" id="ARBA00023054"/>
    </source>
</evidence>
<dbReference type="InterPro" id="IPR035771">
    <property type="entry name" value="CIN85_SH3_2"/>
</dbReference>
<evidence type="ECO:0000256" key="4">
    <source>
        <dbReference type="ARBA" id="ARBA00022490"/>
    </source>
</evidence>
<dbReference type="Pfam" id="PF07653">
    <property type="entry name" value="SH3_2"/>
    <property type="match status" value="1"/>
</dbReference>
<reference evidence="17" key="3">
    <citation type="submission" date="2025-08" db="UniProtKB">
        <authorList>
            <consortium name="RefSeq"/>
        </authorList>
    </citation>
    <scope>IDENTIFICATION</scope>
    <source>
        <strain evidence="17">17A/GY</strain>
        <tissue evidence="17">Liver</tissue>
    </source>
</reference>
<dbReference type="InterPro" id="IPR050384">
    <property type="entry name" value="Endophilin_SH3RF"/>
</dbReference>
<dbReference type="PANTHER" id="PTHR14167:SF6">
    <property type="entry name" value="SH3 DOMAIN-CONTAINING KINASE-BINDING PROTEIN 1"/>
    <property type="match status" value="1"/>
</dbReference>
<feature type="compositionally biased region" description="Polar residues" evidence="14">
    <location>
        <begin position="461"/>
        <end position="476"/>
    </location>
</feature>
<evidence type="ECO:0000256" key="11">
    <source>
        <dbReference type="ARBA" id="ARBA00023212"/>
    </source>
</evidence>
<dbReference type="Proteomes" id="UP001108280">
    <property type="component" value="Chromosome X"/>
</dbReference>
<evidence type="ECO:0000313" key="16">
    <source>
        <dbReference type="Proteomes" id="UP001108280"/>
    </source>
</evidence>
<reference evidence="16" key="1">
    <citation type="journal article" date="2018" name="Biotechnol. Bioeng.">
        <title>A reference genome of the Chinese hamster based on a hybrid assembly strategy.</title>
        <authorList>
            <person name="Rupp O."/>
            <person name="MacDonald M.L."/>
            <person name="Li S."/>
            <person name="Dhiman H."/>
            <person name="Polson S."/>
            <person name="Griep S."/>
            <person name="Heffner K."/>
            <person name="Hernandez I."/>
            <person name="Brinkrolf K."/>
            <person name="Jadhav V."/>
            <person name="Samoudi M."/>
            <person name="Hao H."/>
            <person name="Kingham B."/>
            <person name="Goesmann A."/>
            <person name="Betenbaugh M.J."/>
            <person name="Lewis N.E."/>
            <person name="Borth N."/>
            <person name="Lee K.H."/>
        </authorList>
    </citation>
    <scope>NUCLEOTIDE SEQUENCE [LARGE SCALE GENOMIC DNA]</scope>
    <source>
        <strain evidence="16">17A/GY</strain>
    </source>
</reference>
<evidence type="ECO:0000256" key="7">
    <source>
        <dbReference type="ARBA" id="ARBA00022843"/>
    </source>
</evidence>
<dbReference type="PROSITE" id="PS50002">
    <property type="entry name" value="SH3"/>
    <property type="match status" value="3"/>
</dbReference>
<feature type="domain" description="SH3" evidence="15">
    <location>
        <begin position="261"/>
        <end position="320"/>
    </location>
</feature>
<dbReference type="AlphaFoldDB" id="A0A9J7GKX1"/>
<dbReference type="GO" id="GO:0016477">
    <property type="term" value="P:cell migration"/>
    <property type="evidence" value="ECO:0007669"/>
    <property type="project" value="TreeGrafter"/>
</dbReference>
<dbReference type="PRINTS" id="PR00452">
    <property type="entry name" value="SH3DOMAIN"/>
</dbReference>
<keyword evidence="10 13" id="KW-0175">Coiled coil</keyword>
<proteinExistence type="predicted"/>
<feature type="region of interest" description="Disordered" evidence="14">
    <location>
        <begin position="320"/>
        <end position="433"/>
    </location>
</feature>
<dbReference type="CDD" id="cd12052">
    <property type="entry name" value="SH3_CIN85_1"/>
    <property type="match status" value="1"/>
</dbReference>
<dbReference type="FunFam" id="2.30.30.40:FF:000112">
    <property type="entry name" value="SH3 domain-containing kinase-binding protein 1"/>
    <property type="match status" value="1"/>
</dbReference>
<evidence type="ECO:0000256" key="13">
    <source>
        <dbReference type="SAM" id="Coils"/>
    </source>
</evidence>
<evidence type="ECO:0000256" key="14">
    <source>
        <dbReference type="SAM" id="MobiDB-lite"/>
    </source>
</evidence>
<dbReference type="SMART" id="SM00326">
    <property type="entry name" value="SH3"/>
    <property type="match status" value="3"/>
</dbReference>
<keyword evidence="16" id="KW-1185">Reference proteome</keyword>
<organism evidence="16 17">
    <name type="scientific">Cricetulus griseus</name>
    <name type="common">Chinese hamster</name>
    <name type="synonym">Cricetulus barabensis griseus</name>
    <dbReference type="NCBI Taxonomy" id="10029"/>
    <lineage>
        <taxon>Eukaryota</taxon>
        <taxon>Metazoa</taxon>
        <taxon>Chordata</taxon>
        <taxon>Craniata</taxon>
        <taxon>Vertebrata</taxon>
        <taxon>Euteleostomi</taxon>
        <taxon>Mammalia</taxon>
        <taxon>Eutheria</taxon>
        <taxon>Euarchontoglires</taxon>
        <taxon>Glires</taxon>
        <taxon>Rodentia</taxon>
        <taxon>Myomorpha</taxon>
        <taxon>Muroidea</taxon>
        <taxon>Cricetidae</taxon>
        <taxon>Cricetinae</taxon>
        <taxon>Cricetulus</taxon>
    </lineage>
</organism>
<evidence type="ECO:0000259" key="15">
    <source>
        <dbReference type="PROSITE" id="PS50002"/>
    </source>
</evidence>
<evidence type="ECO:0000256" key="2">
    <source>
        <dbReference type="ARBA" id="ARBA00004282"/>
    </source>
</evidence>
<dbReference type="OrthoDB" id="5340910at2759"/>
<keyword evidence="9" id="KW-0729">SH3-binding</keyword>
<gene>
    <name evidence="17" type="primary">Sh3kbp1</name>
</gene>
<keyword evidence="5" id="KW-0597">Phosphoprotein</keyword>
<dbReference type="GO" id="GO:0070161">
    <property type="term" value="C:anchoring junction"/>
    <property type="evidence" value="ECO:0007669"/>
    <property type="project" value="UniProtKB-SubCell"/>
</dbReference>
<evidence type="ECO:0000256" key="12">
    <source>
        <dbReference type="PROSITE-ProRule" id="PRU00192"/>
    </source>
</evidence>
<keyword evidence="11" id="KW-0206">Cytoskeleton</keyword>
<dbReference type="InterPro" id="IPR035770">
    <property type="entry name" value="CIN85_SH3_1"/>
</dbReference>
<feature type="compositionally biased region" description="Polar residues" evidence="14">
    <location>
        <begin position="527"/>
        <end position="538"/>
    </location>
</feature>
<reference evidence="16" key="2">
    <citation type="journal article" date="2020" name="Biotechnol. Bioeng.">
        <title>Chromosome-scale scaffolds for the Chinese hamster reference genome assembly to facilitate the study of the CHO epigenome.</title>
        <authorList>
            <person name="Hilliard W."/>
            <person name="MacDonald M."/>
            <person name="Lee K.H."/>
        </authorList>
    </citation>
    <scope>NUCLEOTIDE SEQUENCE [LARGE SCALE GENOMIC DNA]</scope>
    <source>
        <strain evidence="16">17A/GY</strain>
    </source>
</reference>
<keyword evidence="7" id="KW-0832">Ubl conjugation</keyword>
<evidence type="ECO:0000256" key="5">
    <source>
        <dbReference type="ARBA" id="ARBA00022553"/>
    </source>
</evidence>
<evidence type="ECO:0000256" key="8">
    <source>
        <dbReference type="ARBA" id="ARBA00022949"/>
    </source>
</evidence>
<feature type="compositionally biased region" description="Basic and acidic residues" evidence="14">
    <location>
        <begin position="509"/>
        <end position="523"/>
    </location>
</feature>
<dbReference type="Pfam" id="PF14604">
    <property type="entry name" value="SH3_9"/>
    <property type="match status" value="2"/>
</dbReference>
<feature type="domain" description="SH3" evidence="15">
    <location>
        <begin position="1"/>
        <end position="58"/>
    </location>
</feature>
<keyword evidence="17" id="KW-0418">Kinase</keyword>
<feature type="compositionally biased region" description="Basic and acidic residues" evidence="14">
    <location>
        <begin position="347"/>
        <end position="382"/>
    </location>
</feature>
<keyword evidence="6" id="KW-0677">Repeat</keyword>
<feature type="domain" description="SH3" evidence="15">
    <location>
        <begin position="98"/>
        <end position="157"/>
    </location>
</feature>
<dbReference type="CTD" id="30011"/>
<dbReference type="InterPro" id="IPR036028">
    <property type="entry name" value="SH3-like_dom_sf"/>
</dbReference>
<dbReference type="GeneID" id="100750373"/>
<dbReference type="KEGG" id="cge:100750373"/>
<protein>
    <submittedName>
        <fullName evidence="17">SH3 domain-containing kinase-binding protein 1 isoform X4</fullName>
    </submittedName>
</protein>
<evidence type="ECO:0000256" key="1">
    <source>
        <dbReference type="ARBA" id="ARBA00004245"/>
    </source>
</evidence>
<dbReference type="InterPro" id="IPR001452">
    <property type="entry name" value="SH3_domain"/>
</dbReference>
<evidence type="ECO:0000256" key="6">
    <source>
        <dbReference type="ARBA" id="ARBA00022737"/>
    </source>
</evidence>
<dbReference type="FunFam" id="2.30.30.40:FF:000094">
    <property type="entry name" value="SH3 domain-containing kinase-binding protein 1"/>
    <property type="match status" value="1"/>
</dbReference>
<dbReference type="RefSeq" id="XP_027288503.1">
    <property type="nucleotide sequence ID" value="XM_027432702.2"/>
</dbReference>
<feature type="compositionally biased region" description="Low complexity" evidence="14">
    <location>
        <begin position="548"/>
        <end position="574"/>
    </location>
</feature>
<dbReference type="SUPFAM" id="SSF50044">
    <property type="entry name" value="SH3-domain"/>
    <property type="match status" value="3"/>
</dbReference>
<feature type="region of interest" description="Disordered" evidence="14">
    <location>
        <begin position="168"/>
        <end position="203"/>
    </location>
</feature>
<sequence>MVEAIVEFDYQAQHDDELTISVGEVITNIRKEDGGWWEGQINGRRGLFPDNFVREIKKDMKKDPLSNKAPEKPMHDVAAGNALLSSETILRTNKRGERRRRRCQVAFSYLPQNDDELELKVGDIIEVVGEVEEGWWEGVLNGKTGMFPSNFIKELSGESDDLGISQDEQLSKSSLRETTGSESDGGDSSSTKSEGANGTAATAAIQPKKVKGVGFGDIFKDKPIKLRPRSIEVENDFLPVEKTIGKKLPPATATPDPSKTEMDSRTKTFRFVDASDLLSIPFKGFTFEIYLDCIDVGWWEGELNGRRGVFPDNFVKLLPPDFDKEGNRPKKPPPPSAPVIKQGAGTTERKHEIKKIPPERPETLPNRTEEKDRPEREPKLDLQKPSVPAIPPKKPRPPKTNSLNRPGALPPRRPERPVGPLTHTRGDSPKIDLAGSVLSGILDKDLSDRSNDIDLEGFDSVVSSTEKLSHPTTSRPKATGRRPPSQSLTSSSLSSPDIFDSPSPEEDKEEHISLAHRGLDVSRKTSKTVTISQVSDNKASLPPKPGTMAAGSSGPASLSSVASSPMSSSLGPSGHRANSPSLFSTEGKPKVEPAVSSQAAVEELKTQVRELRSIIESMKDQQKREIKQLLSELDEEKKIRLRLQMEVNDIKKALQSK</sequence>
<dbReference type="PANTHER" id="PTHR14167">
    <property type="entry name" value="SH3 DOMAIN-CONTAINING"/>
    <property type="match status" value="1"/>
</dbReference>
<keyword evidence="3 12" id="KW-0728">SH3 domain</keyword>
<accession>A0A9J7GKX1</accession>
<evidence type="ECO:0000313" key="17">
    <source>
        <dbReference type="RefSeq" id="XP_027288503.1"/>
    </source>
</evidence>
<keyword evidence="8" id="KW-0965">Cell junction</keyword>
<feature type="compositionally biased region" description="Low complexity" evidence="14">
    <location>
        <begin position="483"/>
        <end position="502"/>
    </location>
</feature>
<dbReference type="Gene3D" id="2.30.30.40">
    <property type="entry name" value="SH3 Domains"/>
    <property type="match status" value="3"/>
</dbReference>
<comment type="subcellular location">
    <subcellularLocation>
        <location evidence="2">Cell junction</location>
    </subcellularLocation>
    <subcellularLocation>
        <location evidence="1">Cytoplasm</location>
        <location evidence="1">Cytoskeleton</location>
    </subcellularLocation>
</comment>
<keyword evidence="17" id="KW-0808">Transferase</keyword>
<dbReference type="PRINTS" id="PR00499">
    <property type="entry name" value="P67PHOX"/>
</dbReference>
<feature type="region of interest" description="Disordered" evidence="14">
    <location>
        <begin position="459"/>
        <end position="598"/>
    </location>
</feature>
<keyword evidence="4" id="KW-0963">Cytoplasm</keyword>
<dbReference type="GO" id="GO:0007015">
    <property type="term" value="P:actin filament organization"/>
    <property type="evidence" value="ECO:0007669"/>
    <property type="project" value="TreeGrafter"/>
</dbReference>
<name>A0A9J7GKX1_CRIGR</name>
<evidence type="ECO:0000256" key="9">
    <source>
        <dbReference type="ARBA" id="ARBA00023036"/>
    </source>
</evidence>
<dbReference type="GO" id="GO:0005856">
    <property type="term" value="C:cytoskeleton"/>
    <property type="evidence" value="ECO:0007669"/>
    <property type="project" value="UniProtKB-SubCell"/>
</dbReference>
<evidence type="ECO:0000256" key="3">
    <source>
        <dbReference type="ARBA" id="ARBA00022443"/>
    </source>
</evidence>
<dbReference type="CDD" id="cd12055">
    <property type="entry name" value="SH3_CIN85_2"/>
    <property type="match status" value="1"/>
</dbReference>